<dbReference type="Proteomes" id="UP000411403">
    <property type="component" value="Unassembled WGS sequence"/>
</dbReference>
<protein>
    <recommendedName>
        <fullName evidence="4">Molybdopterin molybdenumtransferase</fullName>
        <ecNumber evidence="4">2.10.1.1</ecNumber>
    </recommendedName>
</protein>
<organism evidence="7 9">
    <name type="scientific">Campylobacter coli</name>
    <dbReference type="NCBI Taxonomy" id="195"/>
    <lineage>
        <taxon>Bacteria</taxon>
        <taxon>Pseudomonadati</taxon>
        <taxon>Campylobacterota</taxon>
        <taxon>Epsilonproteobacteria</taxon>
        <taxon>Campylobacterales</taxon>
        <taxon>Campylobacteraceae</taxon>
        <taxon>Campylobacter</taxon>
    </lineage>
</organism>
<dbReference type="GO" id="GO:0006777">
    <property type="term" value="P:Mo-molybdopterin cofactor biosynthetic process"/>
    <property type="evidence" value="ECO:0007669"/>
    <property type="project" value="UniProtKB-UniRule"/>
</dbReference>
<dbReference type="Proteomes" id="UP000365807">
    <property type="component" value="Unassembled WGS sequence"/>
</dbReference>
<sequence>MKNIFQTLAHLQDQIKALNEFELISLEEAKDRVLAKDLYAVKNLPSFDNAALDGYAFNYADVNQALDIKGTILAGDKNTYEIYKNECFKIMTGAKMPKNADTILMIEDECIEEGKLVIKKPPKQYNAYRYKGEELKKDELLLKKGTRLNARHIALLSSQGLYKIEVVRKIRIGIFSSGDELKEPWQDCDEENIYNANALPLLALFKDCATSYLGIIKDDFNATKKALENANFDLLITSGGASVGEADFMEKALNELGFTPLFKGLKARPARPTKLYQKDKTLVLILPGNPMAAYLSAFIFARKIIALLYGNLENPLQIQAFMGSDLKVKSGRNNLILGNLEKGIFYPFNDNKFGSGMILPLIQSEFLLISEEEKVDFQKDERIMLFKL</sequence>
<evidence type="ECO:0000313" key="7">
    <source>
        <dbReference type="EMBL" id="EAL9203929.1"/>
    </source>
</evidence>
<keyword evidence="4 7" id="KW-0808">Transferase</keyword>
<comment type="function">
    <text evidence="1 4">Catalyzes the insertion of molybdate into adenylated molybdopterin with the concomitant release of AMP.</text>
</comment>
<dbReference type="Pfam" id="PF00994">
    <property type="entry name" value="MoCF_biosynth"/>
    <property type="match status" value="1"/>
</dbReference>
<dbReference type="InterPro" id="IPR036135">
    <property type="entry name" value="MoeA_linker/N_sf"/>
</dbReference>
<dbReference type="Gene3D" id="2.40.340.10">
    <property type="entry name" value="MoeA, C-terminal, domain IV"/>
    <property type="match status" value="1"/>
</dbReference>
<keyword evidence="4" id="KW-0500">Molybdenum</keyword>
<comment type="cofactor">
    <cofactor evidence="4">
        <name>Mg(2+)</name>
        <dbReference type="ChEBI" id="CHEBI:18420"/>
    </cofactor>
</comment>
<dbReference type="InterPro" id="IPR038987">
    <property type="entry name" value="MoeA-like"/>
</dbReference>
<evidence type="ECO:0000256" key="3">
    <source>
        <dbReference type="ARBA" id="ARBA00047317"/>
    </source>
</evidence>
<evidence type="ECO:0000313" key="6">
    <source>
        <dbReference type="EMBL" id="EAK4358984.1"/>
    </source>
</evidence>
<evidence type="ECO:0000256" key="2">
    <source>
        <dbReference type="ARBA" id="ARBA00010763"/>
    </source>
</evidence>
<dbReference type="InterPro" id="IPR036688">
    <property type="entry name" value="MoeA_C_domain_IV_sf"/>
</dbReference>
<dbReference type="Gene3D" id="3.40.980.10">
    <property type="entry name" value="MoaB/Mog-like domain"/>
    <property type="match status" value="1"/>
</dbReference>
<proteinExistence type="inferred from homology"/>
<dbReference type="Gene3D" id="2.170.190.11">
    <property type="entry name" value="Molybdopterin biosynthesis moea protein, domain 3"/>
    <property type="match status" value="1"/>
</dbReference>
<evidence type="ECO:0000313" key="8">
    <source>
        <dbReference type="Proteomes" id="UP000365807"/>
    </source>
</evidence>
<dbReference type="KEGG" id="ccoo:ATE51_01774"/>
<dbReference type="Gene3D" id="3.90.105.10">
    <property type="entry name" value="Molybdopterin biosynthesis moea protein, domain 2"/>
    <property type="match status" value="1"/>
</dbReference>
<comment type="caution">
    <text evidence="7">The sequence shown here is derived from an EMBL/GenBank/DDBJ whole genome shotgun (WGS) entry which is preliminary data.</text>
</comment>
<gene>
    <name evidence="6" type="ORF">C6T04_08740</name>
    <name evidence="7" type="ORF">DYU70_01920</name>
</gene>
<dbReference type="GO" id="GO:0046872">
    <property type="term" value="F:metal ion binding"/>
    <property type="evidence" value="ECO:0007669"/>
    <property type="project" value="UniProtKB-UniRule"/>
</dbReference>
<dbReference type="EMBL" id="AACSIE010000001">
    <property type="protein sequence ID" value="EAL9203929.1"/>
    <property type="molecule type" value="Genomic_DNA"/>
</dbReference>
<comment type="similarity">
    <text evidence="2 4">Belongs to the MoeA family.</text>
</comment>
<dbReference type="InterPro" id="IPR005110">
    <property type="entry name" value="MoeA_linker/N"/>
</dbReference>
<dbReference type="GO" id="GO:0005829">
    <property type="term" value="C:cytosol"/>
    <property type="evidence" value="ECO:0007669"/>
    <property type="project" value="TreeGrafter"/>
</dbReference>
<keyword evidence="4" id="KW-0460">Magnesium</keyword>
<accession>A0A0Q2J1R1</accession>
<keyword evidence="4" id="KW-0479">Metal-binding</keyword>
<dbReference type="AlphaFoldDB" id="A0A0Q2J1R1"/>
<dbReference type="PANTHER" id="PTHR10192">
    <property type="entry name" value="MOLYBDOPTERIN BIOSYNTHESIS PROTEIN"/>
    <property type="match status" value="1"/>
</dbReference>
<comment type="catalytic activity">
    <reaction evidence="3">
        <text>adenylyl-molybdopterin + molybdate = Mo-molybdopterin + AMP + H(+)</text>
        <dbReference type="Rhea" id="RHEA:35047"/>
        <dbReference type="ChEBI" id="CHEBI:15378"/>
        <dbReference type="ChEBI" id="CHEBI:36264"/>
        <dbReference type="ChEBI" id="CHEBI:62727"/>
        <dbReference type="ChEBI" id="CHEBI:71302"/>
        <dbReference type="ChEBI" id="CHEBI:456215"/>
        <dbReference type="EC" id="2.10.1.1"/>
    </reaction>
</comment>
<dbReference type="PANTHER" id="PTHR10192:SF5">
    <property type="entry name" value="GEPHYRIN"/>
    <property type="match status" value="1"/>
</dbReference>
<dbReference type="CDD" id="cd00887">
    <property type="entry name" value="MoeA"/>
    <property type="match status" value="1"/>
</dbReference>
<feature type="domain" description="MoaB/Mog" evidence="5">
    <location>
        <begin position="173"/>
        <end position="307"/>
    </location>
</feature>
<dbReference type="SMART" id="SM00852">
    <property type="entry name" value="MoCF_biosynth"/>
    <property type="match status" value="1"/>
</dbReference>
<dbReference type="UniPathway" id="UPA00344"/>
<dbReference type="EMBL" id="AACGFG010000017">
    <property type="protein sequence ID" value="EAK4358984.1"/>
    <property type="molecule type" value="Genomic_DNA"/>
</dbReference>
<dbReference type="InterPro" id="IPR036425">
    <property type="entry name" value="MoaB/Mog-like_dom_sf"/>
</dbReference>
<keyword evidence="4" id="KW-0501">Molybdenum cofactor biosynthesis</keyword>
<dbReference type="SUPFAM" id="SSF63867">
    <property type="entry name" value="MoeA C-terminal domain-like"/>
    <property type="match status" value="1"/>
</dbReference>
<evidence type="ECO:0000259" key="5">
    <source>
        <dbReference type="SMART" id="SM00852"/>
    </source>
</evidence>
<evidence type="ECO:0000256" key="4">
    <source>
        <dbReference type="RuleBase" id="RU365090"/>
    </source>
</evidence>
<evidence type="ECO:0000256" key="1">
    <source>
        <dbReference type="ARBA" id="ARBA00002901"/>
    </source>
</evidence>
<reference evidence="7 9" key="1">
    <citation type="submission" date="2018-08" db="EMBL/GenBank/DDBJ databases">
        <authorList>
            <consortium name="NARMS: The National Antimicrobial Resistance Monitoring System"/>
        </authorList>
    </citation>
    <scope>NUCLEOTIDE SEQUENCE [LARGE SCALE GENOMIC DNA]</scope>
    <source>
        <strain evidence="7 9">CVM N17C171</strain>
        <strain evidence="6 8">FSIS11807978</strain>
    </source>
</reference>
<dbReference type="SUPFAM" id="SSF63882">
    <property type="entry name" value="MoeA N-terminal region -like"/>
    <property type="match status" value="1"/>
</dbReference>
<dbReference type="EC" id="2.10.1.1" evidence="4"/>
<evidence type="ECO:0000313" key="9">
    <source>
        <dbReference type="Proteomes" id="UP000411403"/>
    </source>
</evidence>
<dbReference type="Pfam" id="PF03453">
    <property type="entry name" value="MoeA_N"/>
    <property type="match status" value="1"/>
</dbReference>
<dbReference type="GO" id="GO:0061599">
    <property type="term" value="F:molybdopterin molybdotransferase activity"/>
    <property type="evidence" value="ECO:0007669"/>
    <property type="project" value="UniProtKB-UniRule"/>
</dbReference>
<dbReference type="InterPro" id="IPR001453">
    <property type="entry name" value="MoaB/Mog_dom"/>
</dbReference>
<comment type="pathway">
    <text evidence="4">Cofactor biosynthesis; molybdopterin biosynthesis.</text>
</comment>
<dbReference type="RefSeq" id="WP_002776957.1">
    <property type="nucleotide sequence ID" value="NZ_AANHVQ020000023.1"/>
</dbReference>
<dbReference type="STRING" id="195.ATE51_01774"/>
<dbReference type="eggNOG" id="COG0303">
    <property type="taxonomic scope" value="Bacteria"/>
</dbReference>
<dbReference type="OrthoDB" id="9804758at2"/>
<dbReference type="SUPFAM" id="SSF53218">
    <property type="entry name" value="Molybdenum cofactor biosynthesis proteins"/>
    <property type="match status" value="1"/>
</dbReference>
<name>A0A0Q2J1R1_CAMCO</name>